<organism evidence="11">
    <name type="scientific">marine sediment metagenome</name>
    <dbReference type="NCBI Taxonomy" id="412755"/>
    <lineage>
        <taxon>unclassified sequences</taxon>
        <taxon>metagenomes</taxon>
        <taxon>ecological metagenomes</taxon>
    </lineage>
</organism>
<dbReference type="GO" id="GO:0051539">
    <property type="term" value="F:4 iron, 4 sulfur cluster binding"/>
    <property type="evidence" value="ECO:0007669"/>
    <property type="project" value="UniProtKB-KW"/>
</dbReference>
<name>X1CPV8_9ZZZZ</name>
<dbReference type="EMBL" id="BART01028924">
    <property type="protein sequence ID" value="GAG94952.1"/>
    <property type="molecule type" value="Genomic_DNA"/>
</dbReference>
<keyword evidence="7" id="KW-0411">Iron-sulfur</keyword>
<evidence type="ECO:0000259" key="10">
    <source>
        <dbReference type="SMART" id="SM00478"/>
    </source>
</evidence>
<dbReference type="Pfam" id="PF00633">
    <property type="entry name" value="HHH"/>
    <property type="match status" value="1"/>
</dbReference>
<keyword evidence="9" id="KW-0326">Glycosidase</keyword>
<dbReference type="SUPFAM" id="SSF48150">
    <property type="entry name" value="DNA-glycosylase"/>
    <property type="match status" value="1"/>
</dbReference>
<dbReference type="GO" id="GO:0046872">
    <property type="term" value="F:metal ion binding"/>
    <property type="evidence" value="ECO:0007669"/>
    <property type="project" value="UniProtKB-KW"/>
</dbReference>
<dbReference type="InterPro" id="IPR003265">
    <property type="entry name" value="HhH-GPD_domain"/>
</dbReference>
<dbReference type="SMART" id="SM00478">
    <property type="entry name" value="ENDO3c"/>
    <property type="match status" value="1"/>
</dbReference>
<evidence type="ECO:0000256" key="2">
    <source>
        <dbReference type="ARBA" id="ARBA00022485"/>
    </source>
</evidence>
<dbReference type="Gene3D" id="1.10.340.30">
    <property type="entry name" value="Hypothetical protein, domain 2"/>
    <property type="match status" value="1"/>
</dbReference>
<comment type="similarity">
    <text evidence="1">Belongs to the Nth/MutY family.</text>
</comment>
<dbReference type="PANTHER" id="PTHR10359">
    <property type="entry name" value="A/G-SPECIFIC ADENINE GLYCOSYLASE/ENDONUCLEASE III"/>
    <property type="match status" value="1"/>
</dbReference>
<feature type="domain" description="HhH-GPD" evidence="10">
    <location>
        <begin position="9"/>
        <end position="129"/>
    </location>
</feature>
<dbReference type="FunFam" id="1.10.340.30:FF:000001">
    <property type="entry name" value="Endonuclease III"/>
    <property type="match status" value="1"/>
</dbReference>
<keyword evidence="5" id="KW-0378">Hydrolase</keyword>
<keyword evidence="3" id="KW-0479">Metal-binding</keyword>
<feature type="non-terminal residue" evidence="11">
    <location>
        <position position="1"/>
    </location>
</feature>
<proteinExistence type="inferred from homology"/>
<gene>
    <name evidence="11" type="ORF">S01H4_50880</name>
</gene>
<keyword evidence="8" id="KW-0234">DNA repair</keyword>
<evidence type="ECO:0000256" key="7">
    <source>
        <dbReference type="ARBA" id="ARBA00023014"/>
    </source>
</evidence>
<dbReference type="GO" id="GO:0019104">
    <property type="term" value="F:DNA N-glycosylase activity"/>
    <property type="evidence" value="ECO:0007669"/>
    <property type="project" value="TreeGrafter"/>
</dbReference>
<dbReference type="GO" id="GO:0003677">
    <property type="term" value="F:DNA binding"/>
    <property type="evidence" value="ECO:0007669"/>
    <property type="project" value="InterPro"/>
</dbReference>
<evidence type="ECO:0000256" key="3">
    <source>
        <dbReference type="ARBA" id="ARBA00022723"/>
    </source>
</evidence>
<evidence type="ECO:0000256" key="5">
    <source>
        <dbReference type="ARBA" id="ARBA00022801"/>
    </source>
</evidence>
<sequence length="130" mass="14612">YQLLVSTILSAQSTDKQVNSVTKELFSTFPDPQAFANASIMEIEQAISKVGLYRNKAKFIHEMSKELIKKHDSEIPTSLQELTKLTGVGRKTANVLLNDWFEIHEGIAVDTHVKRISFRLGLTNNIDPVI</sequence>
<evidence type="ECO:0000313" key="11">
    <source>
        <dbReference type="EMBL" id="GAG94952.1"/>
    </source>
</evidence>
<keyword evidence="4" id="KW-0227">DNA damage</keyword>
<reference evidence="11" key="1">
    <citation type="journal article" date="2014" name="Front. Microbiol.">
        <title>High frequency of phylogenetically diverse reductive dehalogenase-homologous genes in deep subseafloor sedimentary metagenomes.</title>
        <authorList>
            <person name="Kawai M."/>
            <person name="Futagami T."/>
            <person name="Toyoda A."/>
            <person name="Takaki Y."/>
            <person name="Nishi S."/>
            <person name="Hori S."/>
            <person name="Arai W."/>
            <person name="Tsubouchi T."/>
            <person name="Morono Y."/>
            <person name="Uchiyama I."/>
            <person name="Ito T."/>
            <person name="Fujiyama A."/>
            <person name="Inagaki F."/>
            <person name="Takami H."/>
        </authorList>
    </citation>
    <scope>NUCLEOTIDE SEQUENCE</scope>
    <source>
        <strain evidence="11">Expedition CK06-06</strain>
    </source>
</reference>
<keyword evidence="6" id="KW-0408">Iron</keyword>
<keyword evidence="2" id="KW-0004">4Fe-4S</keyword>
<dbReference type="AlphaFoldDB" id="X1CPV8"/>
<evidence type="ECO:0000256" key="1">
    <source>
        <dbReference type="ARBA" id="ARBA00008343"/>
    </source>
</evidence>
<dbReference type="PANTHER" id="PTHR10359:SF18">
    <property type="entry name" value="ENDONUCLEASE III"/>
    <property type="match status" value="1"/>
</dbReference>
<protein>
    <recommendedName>
        <fullName evidence="10">HhH-GPD domain-containing protein</fullName>
    </recommendedName>
</protein>
<evidence type="ECO:0000256" key="6">
    <source>
        <dbReference type="ARBA" id="ARBA00023004"/>
    </source>
</evidence>
<dbReference type="CDD" id="cd00056">
    <property type="entry name" value="ENDO3c"/>
    <property type="match status" value="1"/>
</dbReference>
<dbReference type="InterPro" id="IPR011257">
    <property type="entry name" value="DNA_glycosylase"/>
</dbReference>
<accession>X1CPV8</accession>
<comment type="caution">
    <text evidence="11">The sequence shown here is derived from an EMBL/GenBank/DDBJ whole genome shotgun (WGS) entry which is preliminary data.</text>
</comment>
<evidence type="ECO:0000256" key="4">
    <source>
        <dbReference type="ARBA" id="ARBA00022763"/>
    </source>
</evidence>
<dbReference type="GO" id="GO:0006285">
    <property type="term" value="P:base-excision repair, AP site formation"/>
    <property type="evidence" value="ECO:0007669"/>
    <property type="project" value="TreeGrafter"/>
</dbReference>
<evidence type="ECO:0000256" key="9">
    <source>
        <dbReference type="ARBA" id="ARBA00023295"/>
    </source>
</evidence>
<dbReference type="InterPro" id="IPR000445">
    <property type="entry name" value="HhH_motif"/>
</dbReference>
<dbReference type="Pfam" id="PF00730">
    <property type="entry name" value="HhH-GPD"/>
    <property type="match status" value="1"/>
</dbReference>
<evidence type="ECO:0000256" key="8">
    <source>
        <dbReference type="ARBA" id="ARBA00023204"/>
    </source>
</evidence>